<sequence length="171" mass="18434">MALAQKGDKVKIDYTGTLEDGTVFDSTLESECSDDCCDSDGCDDDCDCESDDCGCGCESGPMELTIGERQLLPQIDDALIGMAPGEKKTIRIPAAEAFGEYDEERVFTVTRNHLPEDLTPSVGDELVLANDDEEELGVAVIEVTDDSVTFDANHPLAGEDLSFEVTLLEIL</sequence>
<evidence type="ECO:0000256" key="9">
    <source>
        <dbReference type="PROSITE-ProRule" id="PRU00277"/>
    </source>
</evidence>
<keyword evidence="4" id="KW-0963">Cytoplasm</keyword>
<dbReference type="PANTHER" id="PTHR47861">
    <property type="entry name" value="FKBP-TYPE PEPTIDYL-PROLYL CIS-TRANS ISOMERASE SLYD"/>
    <property type="match status" value="1"/>
</dbReference>
<evidence type="ECO:0000313" key="13">
    <source>
        <dbReference type="Proteomes" id="UP001317705"/>
    </source>
</evidence>
<protein>
    <recommendedName>
        <fullName evidence="10">Peptidyl-prolyl cis-trans isomerase</fullName>
        <ecNumber evidence="10">5.2.1.8</ecNumber>
    </recommendedName>
</protein>
<reference evidence="12 13" key="1">
    <citation type="submission" date="2022-12" db="EMBL/GenBank/DDBJ databases">
        <title>Polyphasic characterization of Geotalea uranireducens NIT-SL11 newly isolated from a complex of sewage sludge and microbially reduced graphene oxide.</title>
        <authorList>
            <person name="Xie L."/>
            <person name="Yoshida N."/>
            <person name="Meng L."/>
        </authorList>
    </citation>
    <scope>NUCLEOTIDE SEQUENCE [LARGE SCALE GENOMIC DNA]</scope>
    <source>
        <strain evidence="12 13">NIT-SL11</strain>
    </source>
</reference>
<evidence type="ECO:0000256" key="4">
    <source>
        <dbReference type="ARBA" id="ARBA00022490"/>
    </source>
</evidence>
<dbReference type="Gene3D" id="3.10.50.40">
    <property type="match status" value="1"/>
</dbReference>
<keyword evidence="7 9" id="KW-0413">Isomerase</keyword>
<gene>
    <name evidence="12" type="ORF">GURASL_35450</name>
</gene>
<keyword evidence="13" id="KW-1185">Reference proteome</keyword>
<evidence type="ECO:0000259" key="11">
    <source>
        <dbReference type="PROSITE" id="PS50059"/>
    </source>
</evidence>
<dbReference type="Pfam" id="PF00254">
    <property type="entry name" value="FKBP_C"/>
    <property type="match status" value="2"/>
</dbReference>
<dbReference type="PANTHER" id="PTHR47861:SF3">
    <property type="entry name" value="FKBP-TYPE PEPTIDYL-PROLYL CIS-TRANS ISOMERASE SLYD"/>
    <property type="match status" value="1"/>
</dbReference>
<dbReference type="RefSeq" id="WP_282000716.1">
    <property type="nucleotide sequence ID" value="NZ_AP027151.1"/>
</dbReference>
<dbReference type="InterPro" id="IPR046357">
    <property type="entry name" value="PPIase_dom_sf"/>
</dbReference>
<dbReference type="EC" id="5.2.1.8" evidence="10"/>
<dbReference type="EMBL" id="AP027151">
    <property type="protein sequence ID" value="BDV44622.1"/>
    <property type="molecule type" value="Genomic_DNA"/>
</dbReference>
<feature type="domain" description="PPIase FKBP-type" evidence="11">
    <location>
        <begin position="7"/>
        <end position="130"/>
    </location>
</feature>
<evidence type="ECO:0000256" key="6">
    <source>
        <dbReference type="ARBA" id="ARBA00023186"/>
    </source>
</evidence>
<evidence type="ECO:0000256" key="10">
    <source>
        <dbReference type="RuleBase" id="RU003915"/>
    </source>
</evidence>
<evidence type="ECO:0000256" key="7">
    <source>
        <dbReference type="ARBA" id="ARBA00023235"/>
    </source>
</evidence>
<dbReference type="Proteomes" id="UP001317705">
    <property type="component" value="Chromosome"/>
</dbReference>
<dbReference type="InterPro" id="IPR001179">
    <property type="entry name" value="PPIase_FKBP_dom"/>
</dbReference>
<evidence type="ECO:0000256" key="5">
    <source>
        <dbReference type="ARBA" id="ARBA00023110"/>
    </source>
</evidence>
<evidence type="ECO:0000256" key="3">
    <source>
        <dbReference type="ARBA" id="ARBA00006577"/>
    </source>
</evidence>
<comment type="catalytic activity">
    <reaction evidence="1 9 10">
        <text>[protein]-peptidylproline (omega=180) = [protein]-peptidylproline (omega=0)</text>
        <dbReference type="Rhea" id="RHEA:16237"/>
        <dbReference type="Rhea" id="RHEA-COMP:10747"/>
        <dbReference type="Rhea" id="RHEA-COMP:10748"/>
        <dbReference type="ChEBI" id="CHEBI:83833"/>
        <dbReference type="ChEBI" id="CHEBI:83834"/>
        <dbReference type="EC" id="5.2.1.8"/>
    </reaction>
</comment>
<name>A0ABM8EQ87_9BACT</name>
<dbReference type="PROSITE" id="PS50059">
    <property type="entry name" value="FKBP_PPIASE"/>
    <property type="match status" value="1"/>
</dbReference>
<accession>A0ABM8EQ87</accession>
<evidence type="ECO:0000313" key="12">
    <source>
        <dbReference type="EMBL" id="BDV44622.1"/>
    </source>
</evidence>
<evidence type="ECO:0000256" key="8">
    <source>
        <dbReference type="ARBA" id="ARBA00037071"/>
    </source>
</evidence>
<comment type="similarity">
    <text evidence="3 10">Belongs to the FKBP-type PPIase family.</text>
</comment>
<comment type="subcellular location">
    <subcellularLocation>
        <location evidence="2">Cytoplasm</location>
    </subcellularLocation>
</comment>
<keyword evidence="5 9" id="KW-0697">Rotamase</keyword>
<keyword evidence="6" id="KW-0143">Chaperone</keyword>
<evidence type="ECO:0000256" key="2">
    <source>
        <dbReference type="ARBA" id="ARBA00004496"/>
    </source>
</evidence>
<proteinExistence type="inferred from homology"/>
<dbReference type="SUPFAM" id="SSF54534">
    <property type="entry name" value="FKBP-like"/>
    <property type="match status" value="1"/>
</dbReference>
<comment type="function">
    <text evidence="8">Also involved in hydrogenase metallocenter assembly, probably by participating in the nickel insertion step. This function in hydrogenase biosynthesis requires chaperone activity and the presence of the metal-binding domain, but not PPIase activity.</text>
</comment>
<organism evidence="12 13">
    <name type="scientific">Geotalea uraniireducens</name>
    <dbReference type="NCBI Taxonomy" id="351604"/>
    <lineage>
        <taxon>Bacteria</taxon>
        <taxon>Pseudomonadati</taxon>
        <taxon>Thermodesulfobacteriota</taxon>
        <taxon>Desulfuromonadia</taxon>
        <taxon>Geobacterales</taxon>
        <taxon>Geobacteraceae</taxon>
        <taxon>Geotalea</taxon>
    </lineage>
</organism>
<dbReference type="GO" id="GO:0016853">
    <property type="term" value="F:isomerase activity"/>
    <property type="evidence" value="ECO:0007669"/>
    <property type="project" value="UniProtKB-KW"/>
</dbReference>
<evidence type="ECO:0000256" key="1">
    <source>
        <dbReference type="ARBA" id="ARBA00000971"/>
    </source>
</evidence>